<comment type="caution">
    <text evidence="1">The sequence shown here is derived from an EMBL/GenBank/DDBJ whole genome shotgun (WGS) entry which is preliminary data.</text>
</comment>
<dbReference type="AlphaFoldDB" id="A0AAD7G665"/>
<evidence type="ECO:0000313" key="1">
    <source>
        <dbReference type="EMBL" id="KAJ7670378.1"/>
    </source>
</evidence>
<accession>A0AAD7G665</accession>
<protein>
    <submittedName>
        <fullName evidence="1">Uncharacterized protein</fullName>
    </submittedName>
</protein>
<dbReference type="EMBL" id="JARKIE010000181">
    <property type="protein sequence ID" value="KAJ7670378.1"/>
    <property type="molecule type" value="Genomic_DNA"/>
</dbReference>
<name>A0AAD7G665_MYCRO</name>
<proteinExistence type="predicted"/>
<organism evidence="1 2">
    <name type="scientific">Mycena rosella</name>
    <name type="common">Pink bonnet</name>
    <name type="synonym">Agaricus rosellus</name>
    <dbReference type="NCBI Taxonomy" id="1033263"/>
    <lineage>
        <taxon>Eukaryota</taxon>
        <taxon>Fungi</taxon>
        <taxon>Dikarya</taxon>
        <taxon>Basidiomycota</taxon>
        <taxon>Agaricomycotina</taxon>
        <taxon>Agaricomycetes</taxon>
        <taxon>Agaricomycetidae</taxon>
        <taxon>Agaricales</taxon>
        <taxon>Marasmiineae</taxon>
        <taxon>Mycenaceae</taxon>
        <taxon>Mycena</taxon>
    </lineage>
</organism>
<reference evidence="1" key="1">
    <citation type="submission" date="2023-03" db="EMBL/GenBank/DDBJ databases">
        <title>Massive genome expansion in bonnet fungi (Mycena s.s.) driven by repeated elements and novel gene families across ecological guilds.</title>
        <authorList>
            <consortium name="Lawrence Berkeley National Laboratory"/>
            <person name="Harder C.B."/>
            <person name="Miyauchi S."/>
            <person name="Viragh M."/>
            <person name="Kuo A."/>
            <person name="Thoen E."/>
            <person name="Andreopoulos B."/>
            <person name="Lu D."/>
            <person name="Skrede I."/>
            <person name="Drula E."/>
            <person name="Henrissat B."/>
            <person name="Morin E."/>
            <person name="Kohler A."/>
            <person name="Barry K."/>
            <person name="LaButti K."/>
            <person name="Morin E."/>
            <person name="Salamov A."/>
            <person name="Lipzen A."/>
            <person name="Mereny Z."/>
            <person name="Hegedus B."/>
            <person name="Baldrian P."/>
            <person name="Stursova M."/>
            <person name="Weitz H."/>
            <person name="Taylor A."/>
            <person name="Grigoriev I.V."/>
            <person name="Nagy L.G."/>
            <person name="Martin F."/>
            <person name="Kauserud H."/>
        </authorList>
    </citation>
    <scope>NUCLEOTIDE SEQUENCE</scope>
    <source>
        <strain evidence="1">CBHHK067</strain>
    </source>
</reference>
<sequence length="173" mass="18854">MSSRRNQDEVMTKLLNKSAIYVYTGTTTATVGPNRFIRSKRAHRGSVNVNVEVQRETPGGTLGLFPHTPHAVLSMLSRFYSVPPEHTSIGMLAAMIVHLERNAPKAVLEVGMPAFQMAQCVGAHGPAMQPALKCAILRVGKSKKALQRAEALLLHSVVKVRFGKSVRTRTGLN</sequence>
<evidence type="ECO:0000313" key="2">
    <source>
        <dbReference type="Proteomes" id="UP001221757"/>
    </source>
</evidence>
<keyword evidence="2" id="KW-1185">Reference proteome</keyword>
<gene>
    <name evidence="1" type="ORF">B0H17DRAFT_1141859</name>
</gene>
<dbReference type="Proteomes" id="UP001221757">
    <property type="component" value="Unassembled WGS sequence"/>
</dbReference>